<accession>A0AAD6NLG7</accession>
<feature type="region of interest" description="Disordered" evidence="11">
    <location>
        <begin position="324"/>
        <end position="595"/>
    </location>
</feature>
<keyword evidence="5" id="KW-0677">Repeat</keyword>
<dbReference type="InterPro" id="IPR001841">
    <property type="entry name" value="Znf_RING"/>
</dbReference>
<keyword evidence="10" id="KW-0175">Coiled coil</keyword>
<feature type="region of interest" description="Disordered" evidence="11">
    <location>
        <begin position="922"/>
        <end position="980"/>
    </location>
</feature>
<evidence type="ECO:0000256" key="1">
    <source>
        <dbReference type="ARBA" id="ARBA00001798"/>
    </source>
</evidence>
<feature type="region of interest" description="Disordered" evidence="11">
    <location>
        <begin position="101"/>
        <end position="123"/>
    </location>
</feature>
<reference evidence="14" key="1">
    <citation type="submission" date="2023-01" db="EMBL/GenBank/DDBJ databases">
        <title>The chitinases involved in constricting ring structure development in the nematode-trapping fungus Drechslerella dactyloides.</title>
        <authorList>
            <person name="Wang R."/>
            <person name="Zhang L."/>
            <person name="Tang P."/>
            <person name="Li S."/>
            <person name="Liang L."/>
        </authorList>
    </citation>
    <scope>NUCLEOTIDE SEQUENCE</scope>
    <source>
        <strain evidence="14">YMF1.00031</strain>
    </source>
</reference>
<comment type="caution">
    <text evidence="14">The sequence shown here is derived from an EMBL/GenBank/DDBJ whole genome shotgun (WGS) entry which is preliminary data.</text>
</comment>
<evidence type="ECO:0000259" key="13">
    <source>
        <dbReference type="PROSITE" id="PS51873"/>
    </source>
</evidence>
<feature type="compositionally biased region" description="Basic and acidic residues" evidence="11">
    <location>
        <begin position="454"/>
        <end position="469"/>
    </location>
</feature>
<name>A0AAD6NLG7_DREDA</name>
<comment type="catalytic activity">
    <reaction evidence="1">
        <text>[E2 ubiquitin-conjugating enzyme]-S-ubiquitinyl-L-cysteine + [acceptor protein]-L-lysine = [E2 ubiquitin-conjugating enzyme]-L-cysteine + [acceptor protein]-N(6)-ubiquitinyl-L-lysine.</text>
        <dbReference type="EC" id="2.3.2.31"/>
    </reaction>
</comment>
<feature type="coiled-coil region" evidence="10">
    <location>
        <begin position="254"/>
        <end position="290"/>
    </location>
</feature>
<feature type="region of interest" description="Disordered" evidence="11">
    <location>
        <begin position="214"/>
        <end position="237"/>
    </location>
</feature>
<dbReference type="GO" id="GO:0061630">
    <property type="term" value="F:ubiquitin protein ligase activity"/>
    <property type="evidence" value="ECO:0007669"/>
    <property type="project" value="UniProtKB-EC"/>
</dbReference>
<dbReference type="InterPro" id="IPR044066">
    <property type="entry name" value="TRIAD_supradom"/>
</dbReference>
<dbReference type="InterPro" id="IPR017907">
    <property type="entry name" value="Znf_RING_CS"/>
</dbReference>
<evidence type="ECO:0000256" key="2">
    <source>
        <dbReference type="ARBA" id="ARBA00012251"/>
    </source>
</evidence>
<feature type="domain" description="RING-type" evidence="12">
    <location>
        <begin position="623"/>
        <end position="668"/>
    </location>
</feature>
<dbReference type="CDD" id="cd22584">
    <property type="entry name" value="Rcat_RBR_unk"/>
    <property type="match status" value="1"/>
</dbReference>
<sequence>MSSAVPLARLSSTSGELQSDALASFQHEKLPSSPARSATLSGYNSKSATTTATHNITTSSSSTKRGSKTSHRFLPEDTGSGSGWYNPLLSERFRLNYVDESPEYSDDTESCDSSDTEAPGDGKPLFQAIQESILYFNTSAGIPVPEFVEKRIHRRGSLAPAPPPKSNSQEPPASLSTIRQTQLPDSTRCHVKKPSLVSLDTTCEHFSPILEQDLDSADDSDSLYNSSGPSDSAGTSLTSASIFTSKEAAEALARERIDLELEAALKESTRIEEERKAREAEEDAAYLQALHESILAEKEAQAKREDIEFLDRLFSKNRPLSVISTCSSDSSASSDSRRNSTILTALSPPPPKSPIKVCSQANIPTEMPSNQDEASSLSHNSKERPISAVRDKKARAKLPVGDIDDPTVRPTLHRAHTSSSGGFKRLLGLSGRSTHADNSDDDKHSTKSSRSSRKGSEKLEKPPMDRRSSEPNAAHVSHRHRHHRHNDEADREGGHHRSHRHHHKHSEGSSPSKEPREKRRSRDKPKTPDDSPSKKSQERSLDDGANPAPVADPAPAEPPVAEVLPTPAPEAPAANKEKPSEDRKKRRKKHASLGDILRVSRKLKAGVPAEPAAPVEPPKMVECITCLSDDIPETEAAQLECGHAFCNDCLVRLFDLSLTDPAHMPPRCCQPTQHIPLRHVDKLLSTKTKILWNKKYQEYTTTNRRYCPATDCGEWIRPKDFTTVEGIEIGTCPRCKLKICGLCGLKEHGTEECPKDEFLNQVRELGKELGWQRCYSCRAMVELERGCNHMTCRCTAEFCMICGAKWKTCECPWFNFPPEEDDAPAPRLNSRGNLVDDLAWGWDRQTNDDERAARQLAADFAELDADARSPHVRSAWAPMFSGVIGEGVLRLLSRTRHLEGAALDRLRNAYAAAFDDDFVFGDSSDDSEDDEVPELPPKPTQGRADFARPTLRVSQSDMSAEQRRRKRDSTYNLDWSPQGSTEDLHEGADFGFFPQLTRAFLPRMFGGHPHHHHHHHHHGDGEFGSPVRAFTEDLGRYGDLLEGGDLNRMRREYDTVRWGGVGAA</sequence>
<evidence type="ECO:0000256" key="8">
    <source>
        <dbReference type="ARBA" id="ARBA00022833"/>
    </source>
</evidence>
<dbReference type="PROSITE" id="PS50089">
    <property type="entry name" value="ZF_RING_2"/>
    <property type="match status" value="1"/>
</dbReference>
<evidence type="ECO:0000256" key="11">
    <source>
        <dbReference type="SAM" id="MobiDB-lite"/>
    </source>
</evidence>
<dbReference type="Gene3D" id="3.30.40.10">
    <property type="entry name" value="Zinc/RING finger domain, C3HC4 (zinc finger)"/>
    <property type="match status" value="1"/>
</dbReference>
<feature type="compositionally biased region" description="Basic and acidic residues" evidence="11">
    <location>
        <begin position="485"/>
        <end position="495"/>
    </location>
</feature>
<evidence type="ECO:0000256" key="6">
    <source>
        <dbReference type="ARBA" id="ARBA00022771"/>
    </source>
</evidence>
<dbReference type="EMBL" id="JAQGDS010000002">
    <property type="protein sequence ID" value="KAJ6262944.1"/>
    <property type="molecule type" value="Genomic_DNA"/>
</dbReference>
<dbReference type="EC" id="2.3.2.31" evidence="2"/>
<protein>
    <recommendedName>
        <fullName evidence="2">RBR-type E3 ubiquitin transferase</fullName>
        <ecNumber evidence="2">2.3.2.31</ecNumber>
    </recommendedName>
</protein>
<dbReference type="AlphaFoldDB" id="A0AAD6NLG7"/>
<evidence type="ECO:0000256" key="9">
    <source>
        <dbReference type="PROSITE-ProRule" id="PRU00175"/>
    </source>
</evidence>
<evidence type="ECO:0000256" key="7">
    <source>
        <dbReference type="ARBA" id="ARBA00022786"/>
    </source>
</evidence>
<organism evidence="14 15">
    <name type="scientific">Drechslerella dactyloides</name>
    <name type="common">Nematode-trapping fungus</name>
    <name type="synonym">Arthrobotrys dactyloides</name>
    <dbReference type="NCBI Taxonomy" id="74499"/>
    <lineage>
        <taxon>Eukaryota</taxon>
        <taxon>Fungi</taxon>
        <taxon>Dikarya</taxon>
        <taxon>Ascomycota</taxon>
        <taxon>Pezizomycotina</taxon>
        <taxon>Orbiliomycetes</taxon>
        <taxon>Orbiliales</taxon>
        <taxon>Orbiliaceae</taxon>
        <taxon>Drechslerella</taxon>
    </lineage>
</organism>
<keyword evidence="3" id="KW-0808">Transferase</keyword>
<feature type="region of interest" description="Disordered" evidence="11">
    <location>
        <begin position="156"/>
        <end position="189"/>
    </location>
</feature>
<feature type="compositionally biased region" description="Polar residues" evidence="11">
    <location>
        <begin position="359"/>
        <end position="379"/>
    </location>
</feature>
<dbReference type="GO" id="GO:0008270">
    <property type="term" value="F:zinc ion binding"/>
    <property type="evidence" value="ECO:0007669"/>
    <property type="project" value="UniProtKB-KW"/>
</dbReference>
<feature type="compositionally biased region" description="Polar residues" evidence="11">
    <location>
        <begin position="34"/>
        <end position="46"/>
    </location>
</feature>
<dbReference type="InterPro" id="IPR013083">
    <property type="entry name" value="Znf_RING/FYVE/PHD"/>
</dbReference>
<dbReference type="InterPro" id="IPR031127">
    <property type="entry name" value="E3_UB_ligase_RBR"/>
</dbReference>
<dbReference type="InterPro" id="IPR002867">
    <property type="entry name" value="IBR_dom"/>
</dbReference>
<feature type="domain" description="RING-type" evidence="13">
    <location>
        <begin position="619"/>
        <end position="820"/>
    </location>
</feature>
<evidence type="ECO:0000256" key="5">
    <source>
        <dbReference type="ARBA" id="ARBA00022737"/>
    </source>
</evidence>
<feature type="compositionally biased region" description="Polar residues" evidence="11">
    <location>
        <begin position="970"/>
        <end position="980"/>
    </location>
</feature>
<dbReference type="SUPFAM" id="SSF57850">
    <property type="entry name" value="RING/U-box"/>
    <property type="match status" value="3"/>
</dbReference>
<feature type="compositionally biased region" description="Basic and acidic residues" evidence="11">
    <location>
        <begin position="434"/>
        <end position="445"/>
    </location>
</feature>
<feature type="compositionally biased region" description="Basic and acidic residues" evidence="11">
    <location>
        <begin position="380"/>
        <end position="391"/>
    </location>
</feature>
<evidence type="ECO:0000313" key="15">
    <source>
        <dbReference type="Proteomes" id="UP001221413"/>
    </source>
</evidence>
<dbReference type="PROSITE" id="PS00518">
    <property type="entry name" value="ZF_RING_1"/>
    <property type="match status" value="1"/>
</dbReference>
<evidence type="ECO:0000259" key="12">
    <source>
        <dbReference type="PROSITE" id="PS50089"/>
    </source>
</evidence>
<keyword evidence="15" id="KW-1185">Reference proteome</keyword>
<feature type="compositionally biased region" description="Polar residues" evidence="11">
    <location>
        <begin position="166"/>
        <end position="185"/>
    </location>
</feature>
<gene>
    <name evidence="14" type="ORF">Dda_1502</name>
</gene>
<dbReference type="GO" id="GO:0016567">
    <property type="term" value="P:protein ubiquitination"/>
    <property type="evidence" value="ECO:0007669"/>
    <property type="project" value="InterPro"/>
</dbReference>
<feature type="compositionally biased region" description="Low complexity" evidence="11">
    <location>
        <begin position="47"/>
        <end position="64"/>
    </location>
</feature>
<keyword evidence="4" id="KW-0479">Metal-binding</keyword>
<feature type="compositionally biased region" description="Polar residues" evidence="11">
    <location>
        <begin position="228"/>
        <end position="237"/>
    </location>
</feature>
<evidence type="ECO:0000256" key="4">
    <source>
        <dbReference type="ARBA" id="ARBA00022723"/>
    </source>
</evidence>
<feature type="compositionally biased region" description="Basic and acidic residues" evidence="11">
    <location>
        <begin position="524"/>
        <end position="542"/>
    </location>
</feature>
<feature type="compositionally biased region" description="Acidic residues" evidence="11">
    <location>
        <begin position="101"/>
        <end position="115"/>
    </location>
</feature>
<keyword evidence="6 9" id="KW-0863">Zinc-finger</keyword>
<feature type="compositionally biased region" description="Low complexity" evidence="11">
    <location>
        <begin position="324"/>
        <end position="342"/>
    </location>
</feature>
<dbReference type="PROSITE" id="PS51873">
    <property type="entry name" value="TRIAD"/>
    <property type="match status" value="1"/>
</dbReference>
<evidence type="ECO:0000256" key="10">
    <source>
        <dbReference type="SAM" id="Coils"/>
    </source>
</evidence>
<dbReference type="Pfam" id="PF01485">
    <property type="entry name" value="IBR"/>
    <property type="match status" value="1"/>
</dbReference>
<evidence type="ECO:0000256" key="3">
    <source>
        <dbReference type="ARBA" id="ARBA00022679"/>
    </source>
</evidence>
<keyword evidence="8" id="KW-0862">Zinc</keyword>
<keyword evidence="7" id="KW-0833">Ubl conjugation pathway</keyword>
<feature type="region of interest" description="Disordered" evidence="11">
    <location>
        <begin position="22"/>
        <end position="85"/>
    </location>
</feature>
<feature type="compositionally biased region" description="Acidic residues" evidence="11">
    <location>
        <begin position="922"/>
        <end position="933"/>
    </location>
</feature>
<dbReference type="CDD" id="cd20335">
    <property type="entry name" value="BRcat_RBR"/>
    <property type="match status" value="1"/>
</dbReference>
<evidence type="ECO:0000313" key="14">
    <source>
        <dbReference type="EMBL" id="KAJ6262944.1"/>
    </source>
</evidence>
<dbReference type="Gene3D" id="1.20.120.1750">
    <property type="match status" value="1"/>
</dbReference>
<proteinExistence type="predicted"/>
<dbReference type="PANTHER" id="PTHR11685">
    <property type="entry name" value="RBR FAMILY RING FINGER AND IBR DOMAIN-CONTAINING"/>
    <property type="match status" value="1"/>
</dbReference>
<dbReference type="Proteomes" id="UP001221413">
    <property type="component" value="Unassembled WGS sequence"/>
</dbReference>
<feature type="compositionally biased region" description="Basic residues" evidence="11">
    <location>
        <begin position="496"/>
        <end position="505"/>
    </location>
</feature>